<evidence type="ECO:0000256" key="2">
    <source>
        <dbReference type="ARBA" id="ARBA00022475"/>
    </source>
</evidence>
<sequence>MFFSLISETFTPFMPPKIIDHLSSSDINVKEGETVSLVCNVTGIPQPTVTWYRQRRHDSGVREQVGPPGEVLIIHNVTRYCDDIYTCVANNGVPPNSYRKVAVTVLFPPDVRLPIKRMGQVRGKETILDCMITAVPLGIMVWKKDGRELKKSWKYRIEPYDESGNTYTLSIRIIDLDENDFGEYTCVAANVLGKDEETMILYGKHMVAEDSHIG</sequence>
<name>A0A812DFG4_ACAPH</name>
<dbReference type="Gene3D" id="2.60.40.10">
    <property type="entry name" value="Immunoglobulins"/>
    <property type="match status" value="2"/>
</dbReference>
<comment type="caution">
    <text evidence="10">The sequence shown here is derived from an EMBL/GenBank/DDBJ whole genome shotgun (WGS) entry which is preliminary data.</text>
</comment>
<evidence type="ECO:0000256" key="7">
    <source>
        <dbReference type="ARBA" id="ARBA00023180"/>
    </source>
</evidence>
<dbReference type="Proteomes" id="UP000597762">
    <property type="component" value="Unassembled WGS sequence"/>
</dbReference>
<dbReference type="GO" id="GO:0005886">
    <property type="term" value="C:plasma membrane"/>
    <property type="evidence" value="ECO:0007669"/>
    <property type="project" value="UniProtKB-SubCell"/>
</dbReference>
<keyword evidence="11" id="KW-1185">Reference proteome</keyword>
<keyword evidence="6" id="KW-1015">Disulfide bond</keyword>
<keyword evidence="2" id="KW-1003">Cell membrane</keyword>
<gene>
    <name evidence="10" type="ORF">SPHA_54290</name>
</gene>
<evidence type="ECO:0000256" key="1">
    <source>
        <dbReference type="ARBA" id="ARBA00004236"/>
    </source>
</evidence>
<reference evidence="10" key="1">
    <citation type="submission" date="2021-01" db="EMBL/GenBank/DDBJ databases">
        <authorList>
            <person name="Li R."/>
            <person name="Bekaert M."/>
        </authorList>
    </citation>
    <scope>NUCLEOTIDE SEQUENCE</scope>
    <source>
        <strain evidence="10">Farmed</strain>
    </source>
</reference>
<dbReference type="InterPro" id="IPR013783">
    <property type="entry name" value="Ig-like_fold"/>
</dbReference>
<evidence type="ECO:0000313" key="10">
    <source>
        <dbReference type="EMBL" id="CAE1301246.1"/>
    </source>
</evidence>
<keyword evidence="7" id="KW-0325">Glycoprotein</keyword>
<dbReference type="Pfam" id="PF13927">
    <property type="entry name" value="Ig_3"/>
    <property type="match status" value="1"/>
</dbReference>
<dbReference type="InterPro" id="IPR007110">
    <property type="entry name" value="Ig-like_dom"/>
</dbReference>
<dbReference type="Pfam" id="PF07679">
    <property type="entry name" value="I-set"/>
    <property type="match status" value="1"/>
</dbReference>
<organism evidence="10 11">
    <name type="scientific">Acanthosepion pharaonis</name>
    <name type="common">Pharaoh cuttlefish</name>
    <name type="synonym">Sepia pharaonis</name>
    <dbReference type="NCBI Taxonomy" id="158019"/>
    <lineage>
        <taxon>Eukaryota</taxon>
        <taxon>Metazoa</taxon>
        <taxon>Spiralia</taxon>
        <taxon>Lophotrochozoa</taxon>
        <taxon>Mollusca</taxon>
        <taxon>Cephalopoda</taxon>
        <taxon>Coleoidea</taxon>
        <taxon>Decapodiformes</taxon>
        <taxon>Sepiida</taxon>
        <taxon>Sepiina</taxon>
        <taxon>Sepiidae</taxon>
        <taxon>Acanthosepion</taxon>
    </lineage>
</organism>
<feature type="domain" description="Ig-like" evidence="9">
    <location>
        <begin position="109"/>
        <end position="202"/>
    </location>
</feature>
<evidence type="ECO:0000256" key="6">
    <source>
        <dbReference type="ARBA" id="ARBA00023157"/>
    </source>
</evidence>
<feature type="domain" description="Ig-like" evidence="9">
    <location>
        <begin position="16"/>
        <end position="104"/>
    </location>
</feature>
<accession>A0A812DFG4</accession>
<keyword evidence="8" id="KW-0393">Immunoglobulin domain</keyword>
<proteinExistence type="predicted"/>
<dbReference type="InterPro" id="IPR013098">
    <property type="entry name" value="Ig_I-set"/>
</dbReference>
<evidence type="ECO:0000259" key="9">
    <source>
        <dbReference type="PROSITE" id="PS50835"/>
    </source>
</evidence>
<keyword evidence="5" id="KW-0472">Membrane</keyword>
<evidence type="ECO:0000256" key="5">
    <source>
        <dbReference type="ARBA" id="ARBA00023136"/>
    </source>
</evidence>
<dbReference type="InterPro" id="IPR036179">
    <property type="entry name" value="Ig-like_dom_sf"/>
</dbReference>
<evidence type="ECO:0000256" key="4">
    <source>
        <dbReference type="ARBA" id="ARBA00022737"/>
    </source>
</evidence>
<dbReference type="PROSITE" id="PS50835">
    <property type="entry name" value="IG_LIKE"/>
    <property type="match status" value="2"/>
</dbReference>
<dbReference type="SMART" id="SM00408">
    <property type="entry name" value="IGc2"/>
    <property type="match status" value="2"/>
</dbReference>
<dbReference type="FunFam" id="2.60.40.10:FF:000328">
    <property type="entry name" value="CLUMA_CG000981, isoform A"/>
    <property type="match status" value="1"/>
</dbReference>
<keyword evidence="4" id="KW-0677">Repeat</keyword>
<evidence type="ECO:0000256" key="8">
    <source>
        <dbReference type="ARBA" id="ARBA00023319"/>
    </source>
</evidence>
<dbReference type="SUPFAM" id="SSF48726">
    <property type="entry name" value="Immunoglobulin"/>
    <property type="match status" value="2"/>
</dbReference>
<dbReference type="EMBL" id="CAHIKZ030003518">
    <property type="protein sequence ID" value="CAE1301246.1"/>
    <property type="molecule type" value="Genomic_DNA"/>
</dbReference>
<keyword evidence="3" id="KW-0732">Signal</keyword>
<dbReference type="InterPro" id="IPR003599">
    <property type="entry name" value="Ig_sub"/>
</dbReference>
<evidence type="ECO:0000313" key="11">
    <source>
        <dbReference type="Proteomes" id="UP000597762"/>
    </source>
</evidence>
<comment type="subcellular location">
    <subcellularLocation>
        <location evidence="1">Cell membrane</location>
    </subcellularLocation>
</comment>
<dbReference type="InterPro" id="IPR003598">
    <property type="entry name" value="Ig_sub2"/>
</dbReference>
<protein>
    <submittedName>
        <fullName evidence="10">HNT</fullName>
    </submittedName>
</protein>
<dbReference type="PANTHER" id="PTHR12231:SF253">
    <property type="entry name" value="DPR-INTERACTING PROTEIN ETA, ISOFORM B-RELATED"/>
    <property type="match status" value="1"/>
</dbReference>
<dbReference type="InterPro" id="IPR051170">
    <property type="entry name" value="Neural/epithelial_adhesion"/>
</dbReference>
<dbReference type="AlphaFoldDB" id="A0A812DFG4"/>
<dbReference type="GO" id="GO:0043005">
    <property type="term" value="C:neuron projection"/>
    <property type="evidence" value="ECO:0007669"/>
    <property type="project" value="TreeGrafter"/>
</dbReference>
<evidence type="ECO:0000256" key="3">
    <source>
        <dbReference type="ARBA" id="ARBA00022729"/>
    </source>
</evidence>
<dbReference type="SMART" id="SM00409">
    <property type="entry name" value="IG"/>
    <property type="match status" value="2"/>
</dbReference>
<dbReference type="PANTHER" id="PTHR12231">
    <property type="entry name" value="CTX-RELATED TYPE I TRANSMEMBRANE PROTEIN"/>
    <property type="match status" value="1"/>
</dbReference>
<dbReference type="OrthoDB" id="10012075at2759"/>